<sequence length="398" mass="44294">MSMFTLVTTSLALVGLATVGAVLALHALRKRRQHHVHASAADDLRTEVSVVRRELELRNADCDRIARHYARLKNELREKEECLVNLDSDISWHREQLALRPPRTRRTYRILTLGIKYTGKTSLTLKWANPLIDLGALKGTKTERYERTVSVTASNERLVEHVFEIHDWGGEHIVDAQQEMILEEIHGLLLVVDLAGKDGSAVDEARIRAQLRAFQPEVLRFFFGPKNLSTCKTVVLFINKSDVLSGTSAAVEEAARACYRELIGALEQYRPLIDLRVLVGSAIYGHSTHHLFAHFVERILPKSGHDTQLLQRLKPIPTLHPAPTIATAGSLPPPRASLLPPRASLQPPVRAARLPHAARATLLPPPDEGALAAYRVHPSTAAITMNGRARLWTGHVPR</sequence>
<dbReference type="SUPFAM" id="SSF52540">
    <property type="entry name" value="P-loop containing nucleoside triphosphate hydrolases"/>
    <property type="match status" value="1"/>
</dbReference>
<evidence type="ECO:0008006" key="5">
    <source>
        <dbReference type="Google" id="ProtNLM"/>
    </source>
</evidence>
<reference evidence="3 4" key="1">
    <citation type="submission" date="2013-05" db="EMBL/GenBank/DDBJ databases">
        <title>Genome assembly of Chondromyces apiculatus DSM 436.</title>
        <authorList>
            <person name="Sharma G."/>
            <person name="Khatri I."/>
            <person name="Kaur C."/>
            <person name="Mayilraj S."/>
            <person name="Subramanian S."/>
        </authorList>
    </citation>
    <scope>NUCLEOTIDE SEQUENCE [LARGE SCALE GENOMIC DNA]</scope>
    <source>
        <strain evidence="3 4">DSM 436</strain>
    </source>
</reference>
<proteinExistence type="predicted"/>
<evidence type="ECO:0000313" key="4">
    <source>
        <dbReference type="Proteomes" id="UP000019678"/>
    </source>
</evidence>
<evidence type="ECO:0000256" key="1">
    <source>
        <dbReference type="ARBA" id="ARBA00022741"/>
    </source>
</evidence>
<protein>
    <recommendedName>
        <fullName evidence="5">G domain-containing protein</fullName>
    </recommendedName>
</protein>
<gene>
    <name evidence="3" type="ORF">CAP_8565</name>
</gene>
<keyword evidence="1" id="KW-0547">Nucleotide-binding</keyword>
<dbReference type="Gene3D" id="3.40.50.300">
    <property type="entry name" value="P-loop containing nucleotide triphosphate hydrolases"/>
    <property type="match status" value="1"/>
</dbReference>
<dbReference type="eggNOG" id="COG1100">
    <property type="taxonomic scope" value="Bacteria"/>
</dbReference>
<dbReference type="AlphaFoldDB" id="A0A017SWL6"/>
<dbReference type="Proteomes" id="UP000019678">
    <property type="component" value="Unassembled WGS sequence"/>
</dbReference>
<name>A0A017SWL6_9BACT</name>
<dbReference type="GO" id="GO:0005525">
    <property type="term" value="F:GTP binding"/>
    <property type="evidence" value="ECO:0007669"/>
    <property type="project" value="UniProtKB-KW"/>
</dbReference>
<dbReference type="InterPro" id="IPR027417">
    <property type="entry name" value="P-loop_NTPase"/>
</dbReference>
<evidence type="ECO:0000256" key="2">
    <source>
        <dbReference type="ARBA" id="ARBA00023134"/>
    </source>
</evidence>
<keyword evidence="4" id="KW-1185">Reference proteome</keyword>
<organism evidence="3 4">
    <name type="scientific">Chondromyces apiculatus DSM 436</name>
    <dbReference type="NCBI Taxonomy" id="1192034"/>
    <lineage>
        <taxon>Bacteria</taxon>
        <taxon>Pseudomonadati</taxon>
        <taxon>Myxococcota</taxon>
        <taxon>Polyangia</taxon>
        <taxon>Polyangiales</taxon>
        <taxon>Polyangiaceae</taxon>
        <taxon>Chondromyces</taxon>
    </lineage>
</organism>
<comment type="caution">
    <text evidence="3">The sequence shown here is derived from an EMBL/GenBank/DDBJ whole genome shotgun (WGS) entry which is preliminary data.</text>
</comment>
<accession>A0A017SWL6</accession>
<evidence type="ECO:0000313" key="3">
    <source>
        <dbReference type="EMBL" id="EYF01142.1"/>
    </source>
</evidence>
<dbReference type="STRING" id="1192034.CAP_8565"/>
<dbReference type="InterPro" id="IPR006762">
    <property type="entry name" value="Gtr1_RagA"/>
</dbReference>
<dbReference type="Pfam" id="PF04670">
    <property type="entry name" value="Gtr1_RagA"/>
    <property type="match status" value="1"/>
</dbReference>
<keyword evidence="2" id="KW-0342">GTP-binding</keyword>
<dbReference type="EMBL" id="ASRX01000087">
    <property type="protein sequence ID" value="EYF01142.1"/>
    <property type="molecule type" value="Genomic_DNA"/>
</dbReference>